<dbReference type="AlphaFoldDB" id="S7Z4X4"/>
<evidence type="ECO:0000313" key="2">
    <source>
        <dbReference type="EMBL" id="EPS25159.1"/>
    </source>
</evidence>
<dbReference type="EMBL" id="KB644408">
    <property type="protein sequence ID" value="EPS25159.1"/>
    <property type="molecule type" value="Genomic_DNA"/>
</dbReference>
<gene>
    <name evidence="2" type="ORF">PDE_00090</name>
</gene>
<dbReference type="Proteomes" id="UP000019376">
    <property type="component" value="Unassembled WGS sequence"/>
</dbReference>
<evidence type="ECO:0000313" key="3">
    <source>
        <dbReference type="Proteomes" id="UP000019376"/>
    </source>
</evidence>
<evidence type="ECO:0000256" key="1">
    <source>
        <dbReference type="SAM" id="MobiDB-lite"/>
    </source>
</evidence>
<sequence>MRMPVIFNSFLRGGKGGAKKTGLSAVKTDGGPDNSTDKADTERKKETGSALPTSNYHLDRPPVIDCASFSRIHISHSSCKPSVRTADREFRTHHTPTSKLCSHLSKTQKIKKLQFQLGQMVRGTVVVRLHKESLLYAASRGLTWKENWNDLMQQYPYLR</sequence>
<reference evidence="2 3" key="1">
    <citation type="journal article" date="2013" name="PLoS ONE">
        <title>Genomic and secretomic analyses reveal unique features of the lignocellulolytic enzyme system of Penicillium decumbens.</title>
        <authorList>
            <person name="Liu G."/>
            <person name="Zhang L."/>
            <person name="Wei X."/>
            <person name="Zou G."/>
            <person name="Qin Y."/>
            <person name="Ma L."/>
            <person name="Li J."/>
            <person name="Zheng H."/>
            <person name="Wang S."/>
            <person name="Wang C."/>
            <person name="Xun L."/>
            <person name="Zhao G.-P."/>
            <person name="Zhou Z."/>
            <person name="Qu Y."/>
        </authorList>
    </citation>
    <scope>NUCLEOTIDE SEQUENCE [LARGE SCALE GENOMIC DNA]</scope>
    <source>
        <strain evidence="3">114-2 / CGMCC 5302</strain>
    </source>
</reference>
<feature type="region of interest" description="Disordered" evidence="1">
    <location>
        <begin position="11"/>
        <end position="54"/>
    </location>
</feature>
<keyword evidence="3" id="KW-1185">Reference proteome</keyword>
<protein>
    <submittedName>
        <fullName evidence="2">Uncharacterized protein</fullName>
    </submittedName>
</protein>
<proteinExistence type="predicted"/>
<feature type="compositionally biased region" description="Basic and acidic residues" evidence="1">
    <location>
        <begin position="35"/>
        <end position="47"/>
    </location>
</feature>
<organism evidence="2 3">
    <name type="scientific">Penicillium oxalicum (strain 114-2 / CGMCC 5302)</name>
    <name type="common">Penicillium decumbens</name>
    <dbReference type="NCBI Taxonomy" id="933388"/>
    <lineage>
        <taxon>Eukaryota</taxon>
        <taxon>Fungi</taxon>
        <taxon>Dikarya</taxon>
        <taxon>Ascomycota</taxon>
        <taxon>Pezizomycotina</taxon>
        <taxon>Eurotiomycetes</taxon>
        <taxon>Eurotiomycetidae</taxon>
        <taxon>Eurotiales</taxon>
        <taxon>Aspergillaceae</taxon>
        <taxon>Penicillium</taxon>
    </lineage>
</organism>
<accession>S7Z4X4</accession>
<dbReference type="HOGENOM" id="CLU_1661384_0_0_1"/>
<name>S7Z4X4_PENO1</name>